<evidence type="ECO:0000256" key="2">
    <source>
        <dbReference type="ARBA" id="ARBA00022692"/>
    </source>
</evidence>
<reference evidence="6 7" key="1">
    <citation type="submission" date="2016-10" db="EMBL/GenBank/DDBJ databases">
        <authorList>
            <person name="de Groot N.N."/>
        </authorList>
    </citation>
    <scope>NUCLEOTIDE SEQUENCE [LARGE SCALE GENOMIC DNA]</scope>
    <source>
        <strain evidence="6 7">DSM 21039</strain>
    </source>
</reference>
<comment type="subcellular location">
    <subcellularLocation>
        <location evidence="1">Membrane</location>
        <topology evidence="1">Multi-pass membrane protein</topology>
    </subcellularLocation>
</comment>
<dbReference type="InterPro" id="IPR016944">
    <property type="entry name" value="UCP030066"/>
</dbReference>
<evidence type="ECO:0000256" key="5">
    <source>
        <dbReference type="SAM" id="Phobius"/>
    </source>
</evidence>
<evidence type="ECO:0000256" key="3">
    <source>
        <dbReference type="ARBA" id="ARBA00022989"/>
    </source>
</evidence>
<evidence type="ECO:0000256" key="4">
    <source>
        <dbReference type="ARBA" id="ARBA00023136"/>
    </source>
</evidence>
<keyword evidence="7" id="KW-1185">Reference proteome</keyword>
<dbReference type="AlphaFoldDB" id="A0A1H7ZL18"/>
<evidence type="ECO:0000313" key="7">
    <source>
        <dbReference type="Proteomes" id="UP000198984"/>
    </source>
</evidence>
<keyword evidence="2 5" id="KW-0812">Transmembrane</keyword>
<organism evidence="6 7">
    <name type="scientific">Chitinophaga rupis</name>
    <dbReference type="NCBI Taxonomy" id="573321"/>
    <lineage>
        <taxon>Bacteria</taxon>
        <taxon>Pseudomonadati</taxon>
        <taxon>Bacteroidota</taxon>
        <taxon>Chitinophagia</taxon>
        <taxon>Chitinophagales</taxon>
        <taxon>Chitinophagaceae</taxon>
        <taxon>Chitinophaga</taxon>
    </lineage>
</organism>
<dbReference type="PIRSF" id="PIRSF030066">
    <property type="entry name" value="UCP030066"/>
    <property type="match status" value="1"/>
</dbReference>
<dbReference type="EMBL" id="FOBB01000005">
    <property type="protein sequence ID" value="SEM59282.1"/>
    <property type="molecule type" value="Genomic_DNA"/>
</dbReference>
<evidence type="ECO:0000313" key="6">
    <source>
        <dbReference type="EMBL" id="SEM59282.1"/>
    </source>
</evidence>
<dbReference type="RefSeq" id="WP_089916224.1">
    <property type="nucleotide sequence ID" value="NZ_FOBB01000005.1"/>
</dbReference>
<feature type="transmembrane region" description="Helical" evidence="5">
    <location>
        <begin position="42"/>
        <end position="60"/>
    </location>
</feature>
<sequence>MKLTYRITTVIFLVIIFLTAITDITRMEFVAKPVKHLGYPDYLPIMIGSGKLIGIIILSMPKYTRFKEWAYAGFTVLFVSAATSHAIVGDPIGNVLAPLFLEAVLLVSYISMVKTLSMDKR</sequence>
<gene>
    <name evidence="6" type="ORF">SAMN04488505_105132</name>
</gene>
<feature type="transmembrane region" description="Helical" evidence="5">
    <location>
        <begin position="69"/>
        <end position="89"/>
    </location>
</feature>
<dbReference type="InterPro" id="IPR032808">
    <property type="entry name" value="DoxX"/>
</dbReference>
<dbReference type="OrthoDB" id="7960583at2"/>
<dbReference type="STRING" id="573321.SAMN04488505_105132"/>
<proteinExistence type="predicted"/>
<protein>
    <submittedName>
        <fullName evidence="6">DoxX-like family protein</fullName>
    </submittedName>
</protein>
<keyword evidence="4 5" id="KW-0472">Membrane</keyword>
<name>A0A1H7ZL18_9BACT</name>
<accession>A0A1H7ZL18</accession>
<dbReference type="Pfam" id="PF13564">
    <property type="entry name" value="DoxX_2"/>
    <property type="match status" value="1"/>
</dbReference>
<dbReference type="Proteomes" id="UP000198984">
    <property type="component" value="Unassembled WGS sequence"/>
</dbReference>
<feature type="transmembrane region" description="Helical" evidence="5">
    <location>
        <begin position="95"/>
        <end position="113"/>
    </location>
</feature>
<dbReference type="GO" id="GO:0016020">
    <property type="term" value="C:membrane"/>
    <property type="evidence" value="ECO:0007669"/>
    <property type="project" value="UniProtKB-SubCell"/>
</dbReference>
<keyword evidence="3 5" id="KW-1133">Transmembrane helix</keyword>
<evidence type="ECO:0000256" key="1">
    <source>
        <dbReference type="ARBA" id="ARBA00004141"/>
    </source>
</evidence>